<feature type="region of interest" description="Disordered" evidence="4">
    <location>
        <begin position="106"/>
        <end position="126"/>
    </location>
</feature>
<dbReference type="InterPro" id="IPR018065">
    <property type="entry name" value="Ribosomal_eL34_CS"/>
</dbReference>
<reference evidence="6" key="1">
    <citation type="submission" date="2021-01" db="EMBL/GenBank/DDBJ databases">
        <authorList>
            <person name="Corre E."/>
            <person name="Pelletier E."/>
            <person name="Niang G."/>
            <person name="Scheremetjew M."/>
            <person name="Finn R."/>
            <person name="Kale V."/>
            <person name="Holt S."/>
            <person name="Cochrane G."/>
            <person name="Meng A."/>
            <person name="Brown T."/>
            <person name="Cohen L."/>
        </authorList>
    </citation>
    <scope>NUCLEOTIDE SEQUENCE</scope>
    <source>
        <strain evidence="6">DIVA3 518/3/11/1/6</strain>
    </source>
</reference>
<evidence type="ECO:0000256" key="3">
    <source>
        <dbReference type="ARBA" id="ARBA00023274"/>
    </source>
</evidence>
<dbReference type="Gene3D" id="6.20.370.70">
    <property type="match status" value="1"/>
</dbReference>
<dbReference type="Pfam" id="PF01199">
    <property type="entry name" value="Ribosomal_L34e"/>
    <property type="match status" value="1"/>
</dbReference>
<dbReference type="PRINTS" id="PR01250">
    <property type="entry name" value="RIBOSOMALL34"/>
</dbReference>
<dbReference type="GO" id="GO:0005840">
    <property type="term" value="C:ribosome"/>
    <property type="evidence" value="ECO:0007669"/>
    <property type="project" value="UniProtKB-KW"/>
</dbReference>
<gene>
    <name evidence="5" type="ORF">VSP0166_LOCUS3467</name>
    <name evidence="6" type="ORF">VSP0166_LOCUS3468</name>
</gene>
<dbReference type="EMBL" id="HBKP01004801">
    <property type="protein sequence ID" value="CAE2206431.1"/>
    <property type="molecule type" value="Transcribed_RNA"/>
</dbReference>
<evidence type="ECO:0008006" key="7">
    <source>
        <dbReference type="Google" id="ProtNLM"/>
    </source>
</evidence>
<protein>
    <recommendedName>
        <fullName evidence="7">60S ribosomal protein L34</fullName>
    </recommendedName>
</protein>
<dbReference type="GO" id="GO:0003735">
    <property type="term" value="F:structural constituent of ribosome"/>
    <property type="evidence" value="ECO:0007669"/>
    <property type="project" value="InterPro"/>
</dbReference>
<feature type="compositionally biased region" description="Low complexity" evidence="4">
    <location>
        <begin position="116"/>
        <end position="126"/>
    </location>
</feature>
<keyword evidence="3" id="KW-0687">Ribonucleoprotein</keyword>
<dbReference type="InterPro" id="IPR038562">
    <property type="entry name" value="Ribosomal_eL34_C_sf"/>
</dbReference>
<dbReference type="EMBL" id="HBKP01004800">
    <property type="protein sequence ID" value="CAE2206430.1"/>
    <property type="molecule type" value="Transcribed_RNA"/>
</dbReference>
<organism evidence="6">
    <name type="scientific">Vannella robusta</name>
    <dbReference type="NCBI Taxonomy" id="1487602"/>
    <lineage>
        <taxon>Eukaryota</taxon>
        <taxon>Amoebozoa</taxon>
        <taxon>Discosea</taxon>
        <taxon>Flabellinia</taxon>
        <taxon>Vannellidae</taxon>
        <taxon>Vannella</taxon>
    </lineage>
</organism>
<proteinExistence type="inferred from homology"/>
<name>A0A6U1TEH8_9EUKA</name>
<dbReference type="PROSITE" id="PS01145">
    <property type="entry name" value="RIBOSOMAL_L34E"/>
    <property type="match status" value="1"/>
</dbReference>
<keyword evidence="2" id="KW-0689">Ribosomal protein</keyword>
<accession>A0A6U1TEH8</accession>
<evidence type="ECO:0000256" key="1">
    <source>
        <dbReference type="ARBA" id="ARBA00009875"/>
    </source>
</evidence>
<dbReference type="GO" id="GO:1990904">
    <property type="term" value="C:ribonucleoprotein complex"/>
    <property type="evidence" value="ECO:0007669"/>
    <property type="project" value="UniProtKB-KW"/>
</dbReference>
<dbReference type="InterPro" id="IPR008195">
    <property type="entry name" value="Ribosomal_eL34"/>
</dbReference>
<evidence type="ECO:0000256" key="4">
    <source>
        <dbReference type="SAM" id="MobiDB-lite"/>
    </source>
</evidence>
<dbReference type="PANTHER" id="PTHR10759">
    <property type="entry name" value="60S RIBOSOMAL PROTEIN L34"/>
    <property type="match status" value="1"/>
</dbReference>
<evidence type="ECO:0000313" key="5">
    <source>
        <dbReference type="EMBL" id="CAE2206430.1"/>
    </source>
</evidence>
<dbReference type="GO" id="GO:0006412">
    <property type="term" value="P:translation"/>
    <property type="evidence" value="ECO:0007669"/>
    <property type="project" value="InterPro"/>
</dbReference>
<evidence type="ECO:0000256" key="2">
    <source>
        <dbReference type="ARBA" id="ARBA00022980"/>
    </source>
</evidence>
<evidence type="ECO:0000313" key="6">
    <source>
        <dbReference type="EMBL" id="CAE2206431.1"/>
    </source>
</evidence>
<comment type="similarity">
    <text evidence="1">Belongs to the eukaryotic ribosomal protein eL34 family.</text>
</comment>
<dbReference type="Gene3D" id="6.20.340.10">
    <property type="match status" value="1"/>
</dbReference>
<sequence length="126" mass="14146">MVQRVTYRRRHCYNTKSNKTKIVKTPGGKLTVQYRTKSAKGPSCGDCGISLPGIAHLRPKQYTRVPKNQKTVSRAYGGSRCGGCVRQRILRAFLVEEQREAKNSALQAAREEAKQKQQQAKGGKRK</sequence>
<dbReference type="AlphaFoldDB" id="A0A6U1TEH8"/>